<evidence type="ECO:0000313" key="2">
    <source>
        <dbReference type="EMBL" id="CAL1361276.1"/>
    </source>
</evidence>
<gene>
    <name evidence="2" type="ORF">LTRI10_LOCUS8658</name>
</gene>
<keyword evidence="3" id="KW-1185">Reference proteome</keyword>
<evidence type="ECO:0000313" key="3">
    <source>
        <dbReference type="Proteomes" id="UP001497516"/>
    </source>
</evidence>
<name>A0AAV2D0J1_9ROSI</name>
<evidence type="ECO:0000256" key="1">
    <source>
        <dbReference type="SAM" id="MobiDB-lite"/>
    </source>
</evidence>
<proteinExistence type="predicted"/>
<feature type="region of interest" description="Disordered" evidence="1">
    <location>
        <begin position="34"/>
        <end position="119"/>
    </location>
</feature>
<feature type="compositionally biased region" description="Basic residues" evidence="1">
    <location>
        <begin position="85"/>
        <end position="97"/>
    </location>
</feature>
<reference evidence="2 3" key="1">
    <citation type="submission" date="2024-04" db="EMBL/GenBank/DDBJ databases">
        <authorList>
            <person name="Fracassetti M."/>
        </authorList>
    </citation>
    <scope>NUCLEOTIDE SEQUENCE [LARGE SCALE GENOMIC DNA]</scope>
</reference>
<organism evidence="2 3">
    <name type="scientific">Linum trigynum</name>
    <dbReference type="NCBI Taxonomy" id="586398"/>
    <lineage>
        <taxon>Eukaryota</taxon>
        <taxon>Viridiplantae</taxon>
        <taxon>Streptophyta</taxon>
        <taxon>Embryophyta</taxon>
        <taxon>Tracheophyta</taxon>
        <taxon>Spermatophyta</taxon>
        <taxon>Magnoliopsida</taxon>
        <taxon>eudicotyledons</taxon>
        <taxon>Gunneridae</taxon>
        <taxon>Pentapetalae</taxon>
        <taxon>rosids</taxon>
        <taxon>fabids</taxon>
        <taxon>Malpighiales</taxon>
        <taxon>Linaceae</taxon>
        <taxon>Linum</taxon>
    </lineage>
</organism>
<dbReference type="AlphaFoldDB" id="A0AAV2D0J1"/>
<protein>
    <submittedName>
        <fullName evidence="2">Uncharacterized protein</fullName>
    </submittedName>
</protein>
<dbReference type="Proteomes" id="UP001497516">
    <property type="component" value="Chromosome 10"/>
</dbReference>
<accession>A0AAV2D0J1</accession>
<feature type="compositionally biased region" description="Polar residues" evidence="1">
    <location>
        <begin position="109"/>
        <end position="119"/>
    </location>
</feature>
<dbReference type="EMBL" id="OZ034814">
    <property type="protein sequence ID" value="CAL1361276.1"/>
    <property type="molecule type" value="Genomic_DNA"/>
</dbReference>
<sequence>MRSTDISGLSWAQKQELMWQIVDYWKSYALQHEKADEATERQPLTAGAGGPDEQPSTTTAATNDDVKVSHVGGEQTPTIPLHSVPRLHRYNNHHQHQQLKSPPPLPQSWTSTTPQRSTL</sequence>